<dbReference type="InterPro" id="IPR019775">
    <property type="entry name" value="WD40_repeat_CS"/>
</dbReference>
<dbReference type="PANTHER" id="PTHR19848:SF8">
    <property type="entry name" value="F-BOX AND WD REPEAT DOMAIN CONTAINING 7"/>
    <property type="match status" value="1"/>
</dbReference>
<protein>
    <submittedName>
        <fullName evidence="5">Uncharacterized protein</fullName>
    </submittedName>
</protein>
<dbReference type="AlphaFoldDB" id="A0A8J6CAL3"/>
<evidence type="ECO:0000256" key="4">
    <source>
        <dbReference type="SAM" id="Phobius"/>
    </source>
</evidence>
<evidence type="ECO:0000256" key="3">
    <source>
        <dbReference type="PROSITE-ProRule" id="PRU00221"/>
    </source>
</evidence>
<keyword evidence="6" id="KW-1185">Reference proteome</keyword>
<dbReference type="PROSITE" id="PS00678">
    <property type="entry name" value="WD_REPEATS_1"/>
    <property type="match status" value="1"/>
</dbReference>
<dbReference type="SMART" id="SM00320">
    <property type="entry name" value="WD40"/>
    <property type="match status" value="3"/>
</dbReference>
<dbReference type="PANTHER" id="PTHR19848">
    <property type="entry name" value="WD40 REPEAT PROTEIN"/>
    <property type="match status" value="1"/>
</dbReference>
<evidence type="ECO:0000313" key="6">
    <source>
        <dbReference type="Proteomes" id="UP000751190"/>
    </source>
</evidence>
<dbReference type="InterPro" id="IPR015943">
    <property type="entry name" value="WD40/YVTN_repeat-like_dom_sf"/>
</dbReference>
<keyword evidence="4" id="KW-0812">Transmembrane</keyword>
<dbReference type="OrthoDB" id="674604at2759"/>
<dbReference type="EMBL" id="JAGTXO010000019">
    <property type="protein sequence ID" value="KAG8462725.1"/>
    <property type="molecule type" value="Genomic_DNA"/>
</dbReference>
<evidence type="ECO:0000256" key="2">
    <source>
        <dbReference type="ARBA" id="ARBA00022737"/>
    </source>
</evidence>
<gene>
    <name evidence="5" type="ORF">KFE25_004701</name>
</gene>
<proteinExistence type="predicted"/>
<evidence type="ECO:0000256" key="1">
    <source>
        <dbReference type="ARBA" id="ARBA00022574"/>
    </source>
</evidence>
<sequence>MQGHTQDIIGVCGTKTRLGSTRFFTSADGVRCWDPLTGACVALFGKGTYYASLATHTHVFCCASYGAIEKYATAKPETSLIGHKSGCMGLDLSIDDNVLITCSLDTSAIVWDLRTGTALTCGLDRTIAQWDARTGEQLRRLLGHSAPVRGPVIVNGTLFSCSSDFTVRQWDTASGRELLEFSGHSEEVFGLCSAHGSLFTCSKDKPFKWAEMNAIIFVSRLIGCLTALLGECAIVVNDPSVLWTGIAWYVGVLLIAVFGMRLGRFAMGSCKCGYEISGTLASTKLWPLLGR</sequence>
<accession>A0A8J6CAL3</accession>
<reference evidence="5" key="1">
    <citation type="submission" date="2021-05" db="EMBL/GenBank/DDBJ databases">
        <title>The genome of the haptophyte Pavlova lutheri (Diacronema luteri, Pavlovales) - a model for lipid biosynthesis in eukaryotic algae.</title>
        <authorList>
            <person name="Hulatt C.J."/>
            <person name="Posewitz M.C."/>
        </authorList>
    </citation>
    <scope>NUCLEOTIDE SEQUENCE</scope>
    <source>
        <strain evidence="5">NIVA-4/92</strain>
    </source>
</reference>
<keyword evidence="2" id="KW-0677">Repeat</keyword>
<comment type="caution">
    <text evidence="5">The sequence shown here is derived from an EMBL/GenBank/DDBJ whole genome shotgun (WGS) entry which is preliminary data.</text>
</comment>
<keyword evidence="1 3" id="KW-0853">WD repeat</keyword>
<feature type="transmembrane region" description="Helical" evidence="4">
    <location>
        <begin position="214"/>
        <end position="236"/>
    </location>
</feature>
<name>A0A8J6CAL3_DIALT</name>
<dbReference type="SUPFAM" id="SSF50978">
    <property type="entry name" value="WD40 repeat-like"/>
    <property type="match status" value="1"/>
</dbReference>
<dbReference type="Proteomes" id="UP000751190">
    <property type="component" value="Unassembled WGS sequence"/>
</dbReference>
<dbReference type="InterPro" id="IPR036322">
    <property type="entry name" value="WD40_repeat_dom_sf"/>
</dbReference>
<feature type="repeat" description="WD" evidence="3">
    <location>
        <begin position="80"/>
        <end position="121"/>
    </location>
</feature>
<dbReference type="Gene3D" id="2.130.10.10">
    <property type="entry name" value="YVTN repeat-like/Quinoprotein amine dehydrogenase"/>
    <property type="match status" value="2"/>
</dbReference>
<keyword evidence="4" id="KW-0472">Membrane</keyword>
<evidence type="ECO:0000313" key="5">
    <source>
        <dbReference type="EMBL" id="KAG8462725.1"/>
    </source>
</evidence>
<dbReference type="PROSITE" id="PS50294">
    <property type="entry name" value="WD_REPEATS_REGION"/>
    <property type="match status" value="1"/>
</dbReference>
<keyword evidence="4" id="KW-1133">Transmembrane helix</keyword>
<dbReference type="Pfam" id="PF00400">
    <property type="entry name" value="WD40"/>
    <property type="match status" value="2"/>
</dbReference>
<dbReference type="PROSITE" id="PS50082">
    <property type="entry name" value="WD_REPEATS_2"/>
    <property type="match status" value="1"/>
</dbReference>
<dbReference type="InterPro" id="IPR001680">
    <property type="entry name" value="WD40_rpt"/>
</dbReference>
<organism evidence="5 6">
    <name type="scientific">Diacronema lutheri</name>
    <name type="common">Unicellular marine alga</name>
    <name type="synonym">Monochrysis lutheri</name>
    <dbReference type="NCBI Taxonomy" id="2081491"/>
    <lineage>
        <taxon>Eukaryota</taxon>
        <taxon>Haptista</taxon>
        <taxon>Haptophyta</taxon>
        <taxon>Pavlovophyceae</taxon>
        <taxon>Pavlovales</taxon>
        <taxon>Pavlovaceae</taxon>
        <taxon>Diacronema</taxon>
    </lineage>
</organism>
<feature type="transmembrane region" description="Helical" evidence="4">
    <location>
        <begin position="242"/>
        <end position="262"/>
    </location>
</feature>